<dbReference type="Pfam" id="PF14344">
    <property type="entry name" value="DUF4397"/>
    <property type="match status" value="1"/>
</dbReference>
<keyword evidence="1" id="KW-0732">Signal</keyword>
<accession>A0AAJ5WZD3</accession>
<protein>
    <submittedName>
        <fullName evidence="3">DUF4397 domain-containing protein</fullName>
    </submittedName>
</protein>
<feature type="domain" description="DUF4397" evidence="2">
    <location>
        <begin position="75"/>
        <end position="160"/>
    </location>
</feature>
<reference evidence="3" key="1">
    <citation type="submission" date="2023-03" db="EMBL/GenBank/DDBJ databases">
        <title>Andean soil-derived lignocellulolytic bacterial consortium as a source of novel taxa and putative plastic-active enzymes.</title>
        <authorList>
            <person name="Diaz-Garcia L."/>
            <person name="Chuvochina M."/>
            <person name="Feuerriegel G."/>
            <person name="Bunk B."/>
            <person name="Sproer C."/>
            <person name="Streit W.R."/>
            <person name="Rodriguez L.M."/>
            <person name="Overmann J."/>
            <person name="Jimenez D.J."/>
        </authorList>
    </citation>
    <scope>NUCLEOTIDE SEQUENCE</scope>
    <source>
        <strain evidence="3">MAG 7</strain>
    </source>
</reference>
<dbReference type="AlphaFoldDB" id="A0AAJ5WZD3"/>
<evidence type="ECO:0000313" key="4">
    <source>
        <dbReference type="Proteomes" id="UP001220610"/>
    </source>
</evidence>
<name>A0AAJ5WZD3_9BACT</name>
<evidence type="ECO:0000256" key="1">
    <source>
        <dbReference type="SAM" id="SignalP"/>
    </source>
</evidence>
<dbReference type="EMBL" id="CP119311">
    <property type="protein sequence ID" value="WEK38372.1"/>
    <property type="molecule type" value="Genomic_DNA"/>
</dbReference>
<feature type="chain" id="PRO_5042511625" evidence="1">
    <location>
        <begin position="18"/>
        <end position="247"/>
    </location>
</feature>
<dbReference type="PROSITE" id="PS51257">
    <property type="entry name" value="PROKAR_LIPOPROTEIN"/>
    <property type="match status" value="1"/>
</dbReference>
<evidence type="ECO:0000259" key="2">
    <source>
        <dbReference type="Pfam" id="PF14344"/>
    </source>
</evidence>
<sequence>MNRTLYILLLSAITCLAGSCKKDTTKPDAPALAYLMMYNGSPEYFGQNSTALVNNADYGTRNYNDHGGGLIGAFSFSRYSYIDTGIYRLAFTDAAYQAGHGAKLAETWLHFNNQQHYTIYLTDSLGYYTILSTQDDVAPDEQQAKIRLVHLSPDAGKVSLHLGTVAVKPISQVGFKEVTGYVAVQPDIKPGIRIIYNDPQTGEETMLIRKSFPMEAGKCYTMVLRGYRTAPDGNINKTINLSTITNF</sequence>
<dbReference type="Proteomes" id="UP001220610">
    <property type="component" value="Chromosome"/>
</dbReference>
<dbReference type="InterPro" id="IPR025510">
    <property type="entry name" value="DUF4397"/>
</dbReference>
<gene>
    <name evidence="3" type="ORF">P0Y53_12770</name>
</gene>
<feature type="signal peptide" evidence="1">
    <location>
        <begin position="1"/>
        <end position="17"/>
    </location>
</feature>
<evidence type="ECO:0000313" key="3">
    <source>
        <dbReference type="EMBL" id="WEK38372.1"/>
    </source>
</evidence>
<organism evidence="3 4">
    <name type="scientific">Candidatus Pseudobacter hemicellulosilyticus</name>
    <dbReference type="NCBI Taxonomy" id="3121375"/>
    <lineage>
        <taxon>Bacteria</taxon>
        <taxon>Pseudomonadati</taxon>
        <taxon>Bacteroidota</taxon>
        <taxon>Chitinophagia</taxon>
        <taxon>Chitinophagales</taxon>
        <taxon>Chitinophagaceae</taxon>
        <taxon>Pseudobacter</taxon>
    </lineage>
</organism>
<proteinExistence type="predicted"/>